<dbReference type="Proteomes" id="UP000636888">
    <property type="component" value="Unassembled WGS sequence"/>
</dbReference>
<comment type="caution">
    <text evidence="1">The sequence shown here is derived from an EMBL/GenBank/DDBJ whole genome shotgun (WGS) entry which is preliminary data.</text>
</comment>
<name>A0A8J7SAY2_9BACT</name>
<proteinExistence type="predicted"/>
<dbReference type="InterPro" id="IPR023214">
    <property type="entry name" value="HAD_sf"/>
</dbReference>
<gene>
    <name evidence="1" type="ORF">JFN93_23835</name>
</gene>
<dbReference type="InterPro" id="IPR036412">
    <property type="entry name" value="HAD-like_sf"/>
</dbReference>
<organism evidence="1 2">
    <name type="scientific">Geomesophilobacter sediminis</name>
    <dbReference type="NCBI Taxonomy" id="2798584"/>
    <lineage>
        <taxon>Bacteria</taxon>
        <taxon>Pseudomonadati</taxon>
        <taxon>Thermodesulfobacteriota</taxon>
        <taxon>Desulfuromonadia</taxon>
        <taxon>Geobacterales</taxon>
        <taxon>Geobacteraceae</taxon>
        <taxon>Geomesophilobacter</taxon>
    </lineage>
</organism>
<dbReference type="AlphaFoldDB" id="A0A8J7SAY2"/>
<dbReference type="Gene3D" id="3.40.50.1000">
    <property type="entry name" value="HAD superfamily/HAD-like"/>
    <property type="match status" value="1"/>
</dbReference>
<reference evidence="1" key="1">
    <citation type="submission" date="2020-12" db="EMBL/GenBank/DDBJ databases">
        <title>Geomonas sp. Red875, isolated from river sediment.</title>
        <authorList>
            <person name="Xu Z."/>
            <person name="Zhang Z."/>
            <person name="Masuda Y."/>
            <person name="Itoh H."/>
            <person name="Senoo K."/>
        </authorList>
    </citation>
    <scope>NUCLEOTIDE SEQUENCE</scope>
    <source>
        <strain evidence="1">Red875</strain>
    </source>
</reference>
<dbReference type="EMBL" id="JAEMHM010000029">
    <property type="protein sequence ID" value="MBJ6727750.1"/>
    <property type="molecule type" value="Genomic_DNA"/>
</dbReference>
<evidence type="ECO:0000313" key="2">
    <source>
        <dbReference type="Proteomes" id="UP000636888"/>
    </source>
</evidence>
<accession>A0A8J7SAY2</accession>
<dbReference type="SUPFAM" id="SSF56784">
    <property type="entry name" value="HAD-like"/>
    <property type="match status" value="1"/>
</dbReference>
<keyword evidence="2" id="KW-1185">Reference proteome</keyword>
<protein>
    <submittedName>
        <fullName evidence="1">Uncharacterized protein</fullName>
    </submittedName>
</protein>
<sequence>MDLTNDKTGRLAERLNTSPYREFNFAVYGIGAVAKSVIDALPHLRIAGLMDKAPENTGKIIYGKRVLDYHEVIGAVDAVIIASSDVYWETIFKRIAFLKSEHGKEIFFTNGEIAALQQGDASVSGNPYWNVTAAQLEAAIDAHEVISFDVFDTLVLRGVSRPEDLLQVVEAEAKGLAMGPEQFLNARKQAEERCLRESGENFTIDDIYGQLAQAAGLPEAEAKHLRELEVAAEIDHAVPRQELLRLYRHCLAGKKSVYLISDIHLPLPVMEQILSRCGIEGYAGLLVSCEAGASKKSGALWERYARVVAGKTALHIGDSDRADVANPLPHGIDTFKVMGPYEMLLASSIRDAAVHSTTLPDSKAVGLLLARLFDNPFALSGKKGVPEISSLFDFGYVFFGPLLYNYFSWLTAELEAGRFDRVLFLAREGYLLEKLYAGIVRRLDRDDLPEGIYFKTSRRMASVAALKTAADVHETLKDSFSGTTKQLLNNRFGVPCRDEADSDEIMVNTDPRLKTVVDDHLEEILENAARERAGYLRYIREIGLKPGSRLALSDIGIKGSIQYYLGRFFDADFFGFYVTGFVGAWNPYGMADRTKALFPESPPGHGRPSNVMKYHILFESALAAPEGMYIKANPDGTFVNGPCFNNQRLFAQKAQLHAGIEAFILEMLELNGKAMPPVSPALVDEIFGLSMDGRMTIAPEVKETFFVDELFGVVNEKKIWD</sequence>
<evidence type="ECO:0000313" key="1">
    <source>
        <dbReference type="EMBL" id="MBJ6727750.1"/>
    </source>
</evidence>
<dbReference type="Gene3D" id="1.10.150.400">
    <property type="match status" value="1"/>
</dbReference>
<dbReference type="RefSeq" id="WP_199386891.1">
    <property type="nucleotide sequence ID" value="NZ_JAEMHM010000029.1"/>
</dbReference>